<evidence type="ECO:0000313" key="4">
    <source>
        <dbReference type="EMBL" id="VDK47340.1"/>
    </source>
</evidence>
<dbReference type="Gene3D" id="3.30.1370.10">
    <property type="entry name" value="K Homology domain, type 1"/>
    <property type="match status" value="1"/>
</dbReference>
<keyword evidence="2" id="KW-0694">RNA-binding</keyword>
<name>A0A0M3JX93_ANISI</name>
<dbReference type="InterPro" id="IPR032377">
    <property type="entry name" value="STAR_dimer"/>
</dbReference>
<dbReference type="GO" id="GO:0048024">
    <property type="term" value="P:regulation of mRNA splicing, via spliceosome"/>
    <property type="evidence" value="ECO:0007669"/>
    <property type="project" value="TreeGrafter"/>
</dbReference>
<accession>A0A0M3JX93</accession>
<dbReference type="InterPro" id="IPR004087">
    <property type="entry name" value="KH_dom"/>
</dbReference>
<dbReference type="InterPro" id="IPR045071">
    <property type="entry name" value="BBP-like"/>
</dbReference>
<dbReference type="InterPro" id="IPR055256">
    <property type="entry name" value="KH_1_KHDC4/BBP-like"/>
</dbReference>
<keyword evidence="5" id="KW-1185">Reference proteome</keyword>
<evidence type="ECO:0000256" key="2">
    <source>
        <dbReference type="ARBA" id="ARBA00022884"/>
    </source>
</evidence>
<reference evidence="6" key="1">
    <citation type="submission" date="2016-04" db="UniProtKB">
        <authorList>
            <consortium name="WormBaseParasite"/>
        </authorList>
    </citation>
    <scope>IDENTIFICATION</scope>
</reference>
<evidence type="ECO:0000259" key="3">
    <source>
        <dbReference type="SMART" id="SM00322"/>
    </source>
</evidence>
<protein>
    <submittedName>
        <fullName evidence="6">Female germline-specific tumor suppressor gld-1 (inferred by orthology to a C. elegans protein)</fullName>
    </submittedName>
</protein>
<sequence>MMEFSLPDPTKKQRQDQQLVKLFKSIDANCVTTGQKSIKKSPYSLHSEKGSLNTKDKMASDCTIEYLAELMQEKRQLEVFPHLFPNIERLIDDEIAHIRVVLFQWDFSIEKANLPDPEGDPIIVQEKVYVPSKEHPDYNFIGRILGPRGMTAKQLAQETGCKIMVRGRGSMRDSRKEEQNRGKPNWEHLNEDLHVVVQCEDTPNRVHMKLKTGVEQIKKLLVPSPEDTDDLKRKQLMELAIINGTYKPASKCASQGVHVLATPVTLVSPMHRSSPITVPTRQFFVSPVGSPIASAENVTSSTSLHPFVQSPNYEYNMFLSQIPYETSLAALSLNGEYQSPYTTAPVNGASLMNATPLPKSLQPYFIDSTTITPPASTGSDHR</sequence>
<reference evidence="4 5" key="2">
    <citation type="submission" date="2018-11" db="EMBL/GenBank/DDBJ databases">
        <authorList>
            <consortium name="Pathogen Informatics"/>
        </authorList>
    </citation>
    <scope>NUCLEOTIDE SEQUENCE [LARGE SCALE GENOMIC DNA]</scope>
</reference>
<dbReference type="PANTHER" id="PTHR11208:SF125">
    <property type="entry name" value="KH DOMAIN-CONTAINING RNA-BINDING PROTEIN QKI"/>
    <property type="match status" value="1"/>
</dbReference>
<evidence type="ECO:0000313" key="6">
    <source>
        <dbReference type="WBParaSite" id="ASIM_0001295601-mRNA-1"/>
    </source>
</evidence>
<keyword evidence="1" id="KW-0217">Developmental protein</keyword>
<dbReference type="Gene3D" id="1.20.5.4010">
    <property type="match status" value="1"/>
</dbReference>
<evidence type="ECO:0000313" key="5">
    <source>
        <dbReference type="Proteomes" id="UP000267096"/>
    </source>
</evidence>
<dbReference type="EMBL" id="UYRR01031186">
    <property type="protein sequence ID" value="VDK47340.1"/>
    <property type="molecule type" value="Genomic_DNA"/>
</dbReference>
<dbReference type="WBParaSite" id="ASIM_0001295601-mRNA-1">
    <property type="protein sequence ID" value="ASIM_0001295601-mRNA-1"/>
    <property type="gene ID" value="ASIM_0001295601"/>
</dbReference>
<dbReference type="Pfam" id="PF22675">
    <property type="entry name" value="KH-I_KHDC4-BBP"/>
    <property type="match status" value="1"/>
</dbReference>
<dbReference type="Proteomes" id="UP000267096">
    <property type="component" value="Unassembled WGS sequence"/>
</dbReference>
<feature type="domain" description="K Homology" evidence="3">
    <location>
        <begin position="122"/>
        <end position="218"/>
    </location>
</feature>
<organism evidence="6">
    <name type="scientific">Anisakis simplex</name>
    <name type="common">Herring worm</name>
    <dbReference type="NCBI Taxonomy" id="6269"/>
    <lineage>
        <taxon>Eukaryota</taxon>
        <taxon>Metazoa</taxon>
        <taxon>Ecdysozoa</taxon>
        <taxon>Nematoda</taxon>
        <taxon>Chromadorea</taxon>
        <taxon>Rhabditida</taxon>
        <taxon>Spirurina</taxon>
        <taxon>Ascaridomorpha</taxon>
        <taxon>Ascaridoidea</taxon>
        <taxon>Anisakidae</taxon>
        <taxon>Anisakis</taxon>
        <taxon>Anisakis simplex complex</taxon>
    </lineage>
</organism>
<proteinExistence type="predicted"/>
<dbReference type="SUPFAM" id="SSF54791">
    <property type="entry name" value="Eukaryotic type KH-domain (KH-domain type I)"/>
    <property type="match status" value="1"/>
</dbReference>
<dbReference type="OrthoDB" id="6777263at2759"/>
<dbReference type="SMART" id="SM00322">
    <property type="entry name" value="KH"/>
    <property type="match status" value="1"/>
</dbReference>
<dbReference type="AlphaFoldDB" id="A0A0M3JX93"/>
<dbReference type="InterPro" id="IPR036612">
    <property type="entry name" value="KH_dom_type_1_sf"/>
</dbReference>
<dbReference type="Pfam" id="PF16544">
    <property type="entry name" value="STAR_dimer"/>
    <property type="match status" value="1"/>
</dbReference>
<dbReference type="PANTHER" id="PTHR11208">
    <property type="entry name" value="RNA-BINDING PROTEIN RELATED"/>
    <property type="match status" value="1"/>
</dbReference>
<gene>
    <name evidence="4" type="ORF">ASIM_LOCUS12422</name>
</gene>
<evidence type="ECO:0000256" key="1">
    <source>
        <dbReference type="ARBA" id="ARBA00022473"/>
    </source>
</evidence>
<dbReference type="CDD" id="cd22383">
    <property type="entry name" value="KH-I_Hqk_like"/>
    <property type="match status" value="1"/>
</dbReference>
<dbReference type="GO" id="GO:0005634">
    <property type="term" value="C:nucleus"/>
    <property type="evidence" value="ECO:0007669"/>
    <property type="project" value="TreeGrafter"/>
</dbReference>
<dbReference type="FunFam" id="3.30.1370.10:FF:000028">
    <property type="entry name" value="protein quaking isoform X2"/>
    <property type="match status" value="1"/>
</dbReference>
<dbReference type="GO" id="GO:0003729">
    <property type="term" value="F:mRNA binding"/>
    <property type="evidence" value="ECO:0007669"/>
    <property type="project" value="TreeGrafter"/>
</dbReference>